<dbReference type="SUPFAM" id="SSF52833">
    <property type="entry name" value="Thioredoxin-like"/>
    <property type="match status" value="1"/>
</dbReference>
<keyword evidence="4" id="KW-0676">Redox-active center</keyword>
<dbReference type="CDD" id="cd02966">
    <property type="entry name" value="TlpA_like_family"/>
    <property type="match status" value="1"/>
</dbReference>
<evidence type="ECO:0000256" key="3">
    <source>
        <dbReference type="ARBA" id="ARBA00023157"/>
    </source>
</evidence>
<proteinExistence type="predicted"/>
<name>A0ABU9ZG22_9HYPH</name>
<dbReference type="PANTHER" id="PTHR42852:SF6">
    <property type="entry name" value="THIOL:DISULFIDE INTERCHANGE PROTEIN DSBE"/>
    <property type="match status" value="1"/>
</dbReference>
<keyword evidence="7" id="KW-1185">Reference proteome</keyword>
<dbReference type="PROSITE" id="PS51352">
    <property type="entry name" value="THIOREDOXIN_2"/>
    <property type="match status" value="1"/>
</dbReference>
<evidence type="ECO:0000256" key="4">
    <source>
        <dbReference type="ARBA" id="ARBA00023284"/>
    </source>
</evidence>
<dbReference type="NCBIfam" id="NF047696">
    <property type="entry name" value="ThlDiSintTplARhiz"/>
    <property type="match status" value="1"/>
</dbReference>
<protein>
    <submittedName>
        <fullName evidence="6">TlpA disulfide reductase family protein</fullName>
    </submittedName>
</protein>
<dbReference type="PANTHER" id="PTHR42852">
    <property type="entry name" value="THIOL:DISULFIDE INTERCHANGE PROTEIN DSBE"/>
    <property type="match status" value="1"/>
</dbReference>
<dbReference type="InterPro" id="IPR013766">
    <property type="entry name" value="Thioredoxin_domain"/>
</dbReference>
<dbReference type="InterPro" id="IPR017937">
    <property type="entry name" value="Thioredoxin_CS"/>
</dbReference>
<evidence type="ECO:0000259" key="5">
    <source>
        <dbReference type="PROSITE" id="PS51352"/>
    </source>
</evidence>
<dbReference type="InterPro" id="IPR036249">
    <property type="entry name" value="Thioredoxin-like_sf"/>
</dbReference>
<dbReference type="Proteomes" id="UP001404845">
    <property type="component" value="Unassembled WGS sequence"/>
</dbReference>
<reference evidence="6 7" key="1">
    <citation type="journal article" date="2023" name="PLoS ONE">
        <title>Complete genome assembly of Hawai'i environmental nontuberculous mycobacteria reveals unexpected co-isolation with methylobacteria.</title>
        <authorList>
            <person name="Hendrix J."/>
            <person name="Epperson L.E."/>
            <person name="Tong E.I."/>
            <person name="Chan Y.L."/>
            <person name="Hasan N.A."/>
            <person name="Dawrs S.N."/>
            <person name="Norton G.J."/>
            <person name="Virdi R."/>
            <person name="Crooks J.L."/>
            <person name="Chan E.D."/>
            <person name="Honda J.R."/>
            <person name="Strong M."/>
        </authorList>
    </citation>
    <scope>NUCLEOTIDE SEQUENCE [LARGE SCALE GENOMIC DNA]</scope>
    <source>
        <strain evidence="6 7">NJH_HI01</strain>
    </source>
</reference>
<evidence type="ECO:0000313" key="7">
    <source>
        <dbReference type="Proteomes" id="UP001404845"/>
    </source>
</evidence>
<dbReference type="PROSITE" id="PS00194">
    <property type="entry name" value="THIOREDOXIN_1"/>
    <property type="match status" value="1"/>
</dbReference>
<comment type="subcellular location">
    <subcellularLocation>
        <location evidence="1">Cell envelope</location>
    </subcellularLocation>
</comment>
<keyword evidence="3" id="KW-1015">Disulfide bond</keyword>
<feature type="domain" description="Thioredoxin" evidence="5">
    <location>
        <begin position="68"/>
        <end position="214"/>
    </location>
</feature>
<dbReference type="Pfam" id="PF08534">
    <property type="entry name" value="Redoxin"/>
    <property type="match status" value="1"/>
</dbReference>
<gene>
    <name evidence="6" type="ORF">PUR21_19875</name>
</gene>
<evidence type="ECO:0000313" key="6">
    <source>
        <dbReference type="EMBL" id="MEN3229884.1"/>
    </source>
</evidence>
<dbReference type="RefSeq" id="WP_183667816.1">
    <property type="nucleotide sequence ID" value="NZ_JACHOS010000007.1"/>
</dbReference>
<dbReference type="Gene3D" id="3.40.30.10">
    <property type="entry name" value="Glutaredoxin"/>
    <property type="match status" value="1"/>
</dbReference>
<evidence type="ECO:0000256" key="2">
    <source>
        <dbReference type="ARBA" id="ARBA00022748"/>
    </source>
</evidence>
<keyword evidence="2" id="KW-0201">Cytochrome c-type biogenesis</keyword>
<organism evidence="6 7">
    <name type="scientific">Methylorubrum rhodesianum</name>
    <dbReference type="NCBI Taxonomy" id="29427"/>
    <lineage>
        <taxon>Bacteria</taxon>
        <taxon>Pseudomonadati</taxon>
        <taxon>Pseudomonadota</taxon>
        <taxon>Alphaproteobacteria</taxon>
        <taxon>Hyphomicrobiales</taxon>
        <taxon>Methylobacteriaceae</taxon>
        <taxon>Methylorubrum</taxon>
    </lineage>
</organism>
<comment type="caution">
    <text evidence="6">The sequence shown here is derived from an EMBL/GenBank/DDBJ whole genome shotgun (WGS) entry which is preliminary data.</text>
</comment>
<dbReference type="InterPro" id="IPR013740">
    <property type="entry name" value="Redoxin"/>
</dbReference>
<evidence type="ECO:0000256" key="1">
    <source>
        <dbReference type="ARBA" id="ARBA00004196"/>
    </source>
</evidence>
<dbReference type="EMBL" id="JAQYXL010000001">
    <property type="protein sequence ID" value="MEN3229884.1"/>
    <property type="molecule type" value="Genomic_DNA"/>
</dbReference>
<accession>A0ABU9ZG22</accession>
<sequence>MKATPKILAVTLAVTLAAGAVLVGGLALYGTGSNLGNLAASGPCAEAAPAAARLAPLARGEVAAFDASAAPKPAPDVAFRGPDGAPTDLAALRGKLLLVNLWATWCAPCKAEMPALDRLQAELGGDAFQVVAINVETRNLDKPPAWFKANGITHLTYYGGPEGKVLPAIQSAVGSTGLPTTMLVDAKGCTLGVMKGPAEWSSEDGRRLIRAALGTGA</sequence>
<dbReference type="InterPro" id="IPR050553">
    <property type="entry name" value="Thioredoxin_ResA/DsbE_sf"/>
</dbReference>